<accession>A0A2G8KXV0</accession>
<protein>
    <submittedName>
        <fullName evidence="1">Uncharacterized protein</fullName>
    </submittedName>
</protein>
<proteinExistence type="predicted"/>
<reference evidence="1 2" key="1">
    <citation type="journal article" date="2017" name="PLoS Biol.">
        <title>The sea cucumber genome provides insights into morphological evolution and visceral regeneration.</title>
        <authorList>
            <person name="Zhang X."/>
            <person name="Sun L."/>
            <person name="Yuan J."/>
            <person name="Sun Y."/>
            <person name="Gao Y."/>
            <person name="Zhang L."/>
            <person name="Li S."/>
            <person name="Dai H."/>
            <person name="Hamel J.F."/>
            <person name="Liu C."/>
            <person name="Yu Y."/>
            <person name="Liu S."/>
            <person name="Lin W."/>
            <person name="Guo K."/>
            <person name="Jin S."/>
            <person name="Xu P."/>
            <person name="Storey K.B."/>
            <person name="Huan P."/>
            <person name="Zhang T."/>
            <person name="Zhou Y."/>
            <person name="Zhang J."/>
            <person name="Lin C."/>
            <person name="Li X."/>
            <person name="Xing L."/>
            <person name="Huo D."/>
            <person name="Sun M."/>
            <person name="Wang L."/>
            <person name="Mercier A."/>
            <person name="Li F."/>
            <person name="Yang H."/>
            <person name="Xiang J."/>
        </authorList>
    </citation>
    <scope>NUCLEOTIDE SEQUENCE [LARGE SCALE GENOMIC DNA]</scope>
    <source>
        <strain evidence="1">Shaxun</strain>
        <tissue evidence="1">Muscle</tissue>
    </source>
</reference>
<organism evidence="1 2">
    <name type="scientific">Stichopus japonicus</name>
    <name type="common">Sea cucumber</name>
    <dbReference type="NCBI Taxonomy" id="307972"/>
    <lineage>
        <taxon>Eukaryota</taxon>
        <taxon>Metazoa</taxon>
        <taxon>Echinodermata</taxon>
        <taxon>Eleutherozoa</taxon>
        <taxon>Echinozoa</taxon>
        <taxon>Holothuroidea</taxon>
        <taxon>Aspidochirotacea</taxon>
        <taxon>Aspidochirotida</taxon>
        <taxon>Stichopodidae</taxon>
        <taxon>Apostichopus</taxon>
    </lineage>
</organism>
<comment type="caution">
    <text evidence="1">The sequence shown here is derived from an EMBL/GenBank/DDBJ whole genome shotgun (WGS) entry which is preliminary data.</text>
</comment>
<dbReference type="Proteomes" id="UP000230750">
    <property type="component" value="Unassembled WGS sequence"/>
</dbReference>
<keyword evidence="2" id="KW-1185">Reference proteome</keyword>
<evidence type="ECO:0000313" key="1">
    <source>
        <dbReference type="EMBL" id="PIK52829.1"/>
    </source>
</evidence>
<dbReference type="EMBL" id="MRZV01000312">
    <property type="protein sequence ID" value="PIK52829.1"/>
    <property type="molecule type" value="Genomic_DNA"/>
</dbReference>
<sequence length="235" mass="25535">MTLVPSTTQSTFSPGSNPYFQRSVGVAPGYILHESNHDIYTHTTDIEGLLEYRIDSTTPPDYPHEISKLRTRPMISVGESGRPAVAFGLRPATLPSARSHDTRANHQATREAFSSSLSSLLSLMTLVPTNKKHEKPSPFSLLLLSHLSSLPSPFSLIDCPSRLSPRDLEFSNEIQISAGESGRPAVAFGLPLYPPQGRMTLVPSTKQREKPSLFSLSSLLFSLSLSLSSPPGFCG</sequence>
<name>A0A2G8KXV0_STIJA</name>
<dbReference type="AlphaFoldDB" id="A0A2G8KXV0"/>
<gene>
    <name evidence="1" type="ORF">BSL78_10262</name>
</gene>
<evidence type="ECO:0000313" key="2">
    <source>
        <dbReference type="Proteomes" id="UP000230750"/>
    </source>
</evidence>